<dbReference type="EMBL" id="JACHDN010000001">
    <property type="protein sequence ID" value="MBB5472579.1"/>
    <property type="molecule type" value="Genomic_DNA"/>
</dbReference>
<dbReference type="InterPro" id="IPR050789">
    <property type="entry name" value="Diverse_Enzym_Activities"/>
</dbReference>
<dbReference type="PANTHER" id="PTHR43283:SF3">
    <property type="entry name" value="BETA-LACTAMASE FAMILY PROTEIN (AFU_ORTHOLOGUE AFUA_5G07500)"/>
    <property type="match status" value="1"/>
</dbReference>
<name>A0A511FBP5_9CELL</name>
<reference evidence="3 5" key="2">
    <citation type="submission" date="2020-08" db="EMBL/GenBank/DDBJ databases">
        <title>Sequencing the genomes of 1000 actinobacteria strains.</title>
        <authorList>
            <person name="Klenk H.-P."/>
        </authorList>
    </citation>
    <scope>NUCLEOTIDE SEQUENCE [LARGE SCALE GENOMIC DNA]</scope>
    <source>
        <strain evidence="3 5">DSM 9581</strain>
    </source>
</reference>
<dbReference type="Pfam" id="PF00144">
    <property type="entry name" value="Beta-lactamase"/>
    <property type="match status" value="1"/>
</dbReference>
<protein>
    <submittedName>
        <fullName evidence="3">CubicO group peptidase (Beta-lactamase class C family)</fullName>
    </submittedName>
</protein>
<dbReference type="PANTHER" id="PTHR43283">
    <property type="entry name" value="BETA-LACTAMASE-RELATED"/>
    <property type="match status" value="1"/>
</dbReference>
<organism evidence="2 4">
    <name type="scientific">Cellulomonas hominis</name>
    <dbReference type="NCBI Taxonomy" id="156981"/>
    <lineage>
        <taxon>Bacteria</taxon>
        <taxon>Bacillati</taxon>
        <taxon>Actinomycetota</taxon>
        <taxon>Actinomycetes</taxon>
        <taxon>Micrococcales</taxon>
        <taxon>Cellulomonadaceae</taxon>
        <taxon>Cellulomonas</taxon>
    </lineage>
</organism>
<comment type="caution">
    <text evidence="2">The sequence shown here is derived from an EMBL/GenBank/DDBJ whole genome shotgun (WGS) entry which is preliminary data.</text>
</comment>
<feature type="domain" description="Beta-lactamase-related" evidence="1">
    <location>
        <begin position="11"/>
        <end position="327"/>
    </location>
</feature>
<accession>A0A511FBP5</accession>
<gene>
    <name evidence="2" type="ORF">CHO01_17680</name>
    <name evidence="3" type="ORF">HNR08_001315</name>
</gene>
<dbReference type="EMBL" id="BJVQ01000020">
    <property type="protein sequence ID" value="GEL46652.1"/>
    <property type="molecule type" value="Genomic_DNA"/>
</dbReference>
<proteinExistence type="predicted"/>
<keyword evidence="4" id="KW-1185">Reference proteome</keyword>
<evidence type="ECO:0000313" key="3">
    <source>
        <dbReference type="EMBL" id="MBB5472579.1"/>
    </source>
</evidence>
<dbReference type="RefSeq" id="WP_146836683.1">
    <property type="nucleotide sequence ID" value="NZ_BJVQ01000020.1"/>
</dbReference>
<evidence type="ECO:0000313" key="5">
    <source>
        <dbReference type="Proteomes" id="UP000564629"/>
    </source>
</evidence>
<evidence type="ECO:0000313" key="2">
    <source>
        <dbReference type="EMBL" id="GEL46652.1"/>
    </source>
</evidence>
<evidence type="ECO:0000313" key="4">
    <source>
        <dbReference type="Proteomes" id="UP000321723"/>
    </source>
</evidence>
<dbReference type="OrthoDB" id="3325701at2"/>
<dbReference type="Proteomes" id="UP000564629">
    <property type="component" value="Unassembled WGS sequence"/>
</dbReference>
<sequence>MSESATRPPVGIATVVVDPRDGVAVRVEGLADATTGRPLTAGTPMHLCSAAKAVAAVVVLRLAERGVLDLDADVRDLVPVEVTAPGAAGPSLRDLLAHRGGVADPDGAFEPGAGPAPATADVVAGRTAAHPGRVRVTAAPGTGFAYSDAGYCLVELAVEAATGQAFADVVHREVAEPLGLRSTAVWAGEPGDPATPRGAAVARIAASAAAGHRPDGSRVPGERLHYAGLAASSLWSTPEEAGVLLADLVRCWSGSGGGVLLGPDEVAAMLDDAGEPGVGRGVFVLGSAERPCVMTQGWGDGFQGQLRGYPAAGGGVAVLVNQNPGVPQPESVVGRTVAALAGERGWAAV</sequence>
<dbReference type="SUPFAM" id="SSF56601">
    <property type="entry name" value="beta-lactamase/transpeptidase-like"/>
    <property type="match status" value="1"/>
</dbReference>
<dbReference type="AlphaFoldDB" id="A0A511FBP5"/>
<dbReference type="InterPro" id="IPR001466">
    <property type="entry name" value="Beta-lactam-related"/>
</dbReference>
<dbReference type="InterPro" id="IPR012338">
    <property type="entry name" value="Beta-lactam/transpept-like"/>
</dbReference>
<reference evidence="2 4" key="1">
    <citation type="submission" date="2019-07" db="EMBL/GenBank/DDBJ databases">
        <title>Whole genome shotgun sequence of Cellulomonas hominis NBRC 16055.</title>
        <authorList>
            <person name="Hosoyama A."/>
            <person name="Uohara A."/>
            <person name="Ohji S."/>
            <person name="Ichikawa N."/>
        </authorList>
    </citation>
    <scope>NUCLEOTIDE SEQUENCE [LARGE SCALE GENOMIC DNA]</scope>
    <source>
        <strain evidence="2 4">NBRC 16055</strain>
    </source>
</reference>
<dbReference type="Gene3D" id="3.40.710.10">
    <property type="entry name" value="DD-peptidase/beta-lactamase superfamily"/>
    <property type="match status" value="1"/>
</dbReference>
<evidence type="ECO:0000259" key="1">
    <source>
        <dbReference type="Pfam" id="PF00144"/>
    </source>
</evidence>
<dbReference type="Proteomes" id="UP000321723">
    <property type="component" value="Unassembled WGS sequence"/>
</dbReference>